<evidence type="ECO:0000256" key="2">
    <source>
        <dbReference type="ARBA" id="ARBA00023002"/>
    </source>
</evidence>
<dbReference type="Proteomes" id="UP001163687">
    <property type="component" value="Chromosome"/>
</dbReference>
<evidence type="ECO:0000256" key="4">
    <source>
        <dbReference type="ARBA" id="ARBA00054572"/>
    </source>
</evidence>
<evidence type="ECO:0000259" key="9">
    <source>
        <dbReference type="Pfam" id="PF00171"/>
    </source>
</evidence>
<dbReference type="InterPro" id="IPR016163">
    <property type="entry name" value="Ald_DH_C"/>
</dbReference>
<dbReference type="Gene3D" id="3.40.605.10">
    <property type="entry name" value="Aldehyde Dehydrogenase, Chain A, domain 1"/>
    <property type="match status" value="1"/>
</dbReference>
<sequence>MELVRNYIGGQWVPGSGGELDPDYDPATGEVIAQVTRSTPADARAAAQAAAAAFPAWRKVPAPQRGEILYRVGEILRQRKEELARLLTREMGKVLVEARGDVQEAIDMAYYMAGEGRRMFGHTVPSELPDKFAMSIREPVGVVAAITPWNFPIAVPSWKILPALVCGNTVVWKPAPETPMTSAAFVQCFIDAGLPPGVLNLVVGGGADVGAALVEDPDVRLISFTGSTATGRKVAEAAGRHLKRVTLELGGKNAITVLADADLDLAVEAIVWAAFGTTGQRCTAASRVIVEEAIYDELVRRLVERVKRLRLGHGLEEGVEVGPLVGAAAVEKVQRYVEIGRQEGAEVIVGGEPVKEGDLARGFFYSPTILGRVSPEMAVAQEEIFGPVLALIPVKDLDEAIRVNNSSRYGLSASIFTRDLNKAFKAMRELDTGIVYVNHGTTGAEIQLPFGGTKDTGNGHREAGQAALDVFCEWKSVYVDYSGRLQRAQIDTEALAKAGRG</sequence>
<comment type="similarity">
    <text evidence="1 8">Belongs to the aldehyde dehydrogenase family.</text>
</comment>
<dbReference type="RefSeq" id="WP_264842584.1">
    <property type="nucleotide sequence ID" value="NZ_AP025628.1"/>
</dbReference>
<feature type="domain" description="Aldehyde dehydrogenase" evidence="9">
    <location>
        <begin position="12"/>
        <end position="477"/>
    </location>
</feature>
<dbReference type="GO" id="GO:0016620">
    <property type="term" value="F:oxidoreductase activity, acting on the aldehyde or oxo group of donors, NAD or NADP as acceptor"/>
    <property type="evidence" value="ECO:0007669"/>
    <property type="project" value="InterPro"/>
</dbReference>
<dbReference type="SUPFAM" id="SSF53720">
    <property type="entry name" value="ALDH-like"/>
    <property type="match status" value="1"/>
</dbReference>
<dbReference type="CDD" id="cd07131">
    <property type="entry name" value="ALDH_AldH-CAJ73105"/>
    <property type="match status" value="1"/>
</dbReference>
<protein>
    <recommendedName>
        <fullName evidence="6">3-sulfolactaldehyde dehydrogenase</fullName>
        <ecNumber evidence="5">1.2.1.97</ecNumber>
    </recommendedName>
</protein>
<organism evidence="10 11">
    <name type="scientific">Caldinitratiruptor microaerophilus</name>
    <dbReference type="NCBI Taxonomy" id="671077"/>
    <lineage>
        <taxon>Bacteria</taxon>
        <taxon>Bacillati</taxon>
        <taxon>Bacillota</taxon>
        <taxon>Clostridia</taxon>
        <taxon>Eubacteriales</taxon>
        <taxon>Symbiobacteriaceae</taxon>
        <taxon>Caldinitratiruptor</taxon>
    </lineage>
</organism>
<dbReference type="InterPro" id="IPR029510">
    <property type="entry name" value="Ald_DH_CS_GLU"/>
</dbReference>
<keyword evidence="2 8" id="KW-0560">Oxidoreductase</keyword>
<evidence type="ECO:0000256" key="5">
    <source>
        <dbReference type="ARBA" id="ARBA00066984"/>
    </source>
</evidence>
<proteinExistence type="inferred from homology"/>
<dbReference type="PROSITE" id="PS00070">
    <property type="entry name" value="ALDEHYDE_DEHYDR_CYS"/>
    <property type="match status" value="1"/>
</dbReference>
<dbReference type="InterPro" id="IPR015590">
    <property type="entry name" value="Aldehyde_DH_dom"/>
</dbReference>
<dbReference type="FunFam" id="3.40.605.10:FF:000007">
    <property type="entry name" value="NAD/NADP-dependent betaine aldehyde dehydrogenase"/>
    <property type="match status" value="1"/>
</dbReference>
<feature type="active site" evidence="7">
    <location>
        <position position="248"/>
    </location>
</feature>
<evidence type="ECO:0000256" key="6">
    <source>
        <dbReference type="ARBA" id="ARBA00067277"/>
    </source>
</evidence>
<dbReference type="InterPro" id="IPR016160">
    <property type="entry name" value="Ald_DH_CS_CYS"/>
</dbReference>
<evidence type="ECO:0000256" key="1">
    <source>
        <dbReference type="ARBA" id="ARBA00009986"/>
    </source>
</evidence>
<accession>A0AA35CNW9</accession>
<evidence type="ECO:0000256" key="3">
    <source>
        <dbReference type="ARBA" id="ARBA00050326"/>
    </source>
</evidence>
<dbReference type="EMBL" id="AP025628">
    <property type="protein sequence ID" value="BDG61963.1"/>
    <property type="molecule type" value="Genomic_DNA"/>
</dbReference>
<comment type="catalytic activity">
    <reaction evidence="3">
        <text>(2S)-3-sulfolactaldehyde + NAD(+) + H2O = (2S)-3-sulfolactate + NADH + 2 H(+)</text>
        <dbReference type="Rhea" id="RHEA:47932"/>
        <dbReference type="ChEBI" id="CHEBI:15377"/>
        <dbReference type="ChEBI" id="CHEBI:15378"/>
        <dbReference type="ChEBI" id="CHEBI:57540"/>
        <dbReference type="ChEBI" id="CHEBI:57945"/>
        <dbReference type="ChEBI" id="CHEBI:61289"/>
        <dbReference type="ChEBI" id="CHEBI:90109"/>
        <dbReference type="EC" id="1.2.1.97"/>
    </reaction>
    <physiologicalReaction direction="left-to-right" evidence="3">
        <dbReference type="Rhea" id="RHEA:47933"/>
    </physiologicalReaction>
</comment>
<reference evidence="10" key="1">
    <citation type="submission" date="2022-03" db="EMBL/GenBank/DDBJ databases">
        <title>Complete genome sequence of Caldinitratiruptor microaerophilus.</title>
        <authorList>
            <person name="Mukaiyama R."/>
            <person name="Nishiyama T."/>
            <person name="Ueda K."/>
        </authorList>
    </citation>
    <scope>NUCLEOTIDE SEQUENCE</scope>
    <source>
        <strain evidence="10">JCM 16183</strain>
    </source>
</reference>
<dbReference type="AlphaFoldDB" id="A0AA35CNW9"/>
<dbReference type="EC" id="1.2.1.97" evidence="5"/>
<comment type="function">
    <text evidence="4">Part of the sulfo-TAL (or sulfo-SFT) pathway, a D-sulfoquinovose degradation pathway that produces sulfolactate (SL). Catalyzes the oxidation of 3-sulfolactaldehyde (SLA) to sulfolactate (SL).</text>
</comment>
<evidence type="ECO:0000313" key="10">
    <source>
        <dbReference type="EMBL" id="BDG61963.1"/>
    </source>
</evidence>
<evidence type="ECO:0000256" key="8">
    <source>
        <dbReference type="RuleBase" id="RU003345"/>
    </source>
</evidence>
<dbReference type="Pfam" id="PF00171">
    <property type="entry name" value="Aldedh"/>
    <property type="match status" value="1"/>
</dbReference>
<evidence type="ECO:0000256" key="7">
    <source>
        <dbReference type="PROSITE-ProRule" id="PRU10007"/>
    </source>
</evidence>
<gene>
    <name evidence="10" type="ORF">caldi_30530</name>
</gene>
<dbReference type="InterPro" id="IPR016162">
    <property type="entry name" value="Ald_DH_N"/>
</dbReference>
<keyword evidence="11" id="KW-1185">Reference proteome</keyword>
<dbReference type="PROSITE" id="PS00687">
    <property type="entry name" value="ALDEHYDE_DEHYDR_GLU"/>
    <property type="match status" value="1"/>
</dbReference>
<dbReference type="FunFam" id="3.40.309.10:FF:000009">
    <property type="entry name" value="Aldehyde dehydrogenase A"/>
    <property type="match status" value="1"/>
</dbReference>
<name>A0AA35CNW9_9FIRM</name>
<dbReference type="Gene3D" id="3.40.309.10">
    <property type="entry name" value="Aldehyde Dehydrogenase, Chain A, domain 2"/>
    <property type="match status" value="1"/>
</dbReference>
<dbReference type="PANTHER" id="PTHR11699">
    <property type="entry name" value="ALDEHYDE DEHYDROGENASE-RELATED"/>
    <property type="match status" value="1"/>
</dbReference>
<evidence type="ECO:0000313" key="11">
    <source>
        <dbReference type="Proteomes" id="UP001163687"/>
    </source>
</evidence>
<dbReference type="KEGG" id="cmic:caldi_30530"/>
<dbReference type="InterPro" id="IPR016161">
    <property type="entry name" value="Ald_DH/histidinol_DH"/>
</dbReference>